<reference evidence="1 2" key="1">
    <citation type="submission" date="2017-07" db="EMBL/GenBank/DDBJ databases">
        <title>Fictibacillus sp. nov. GDSW-R2A3 Genome sequencing and assembly.</title>
        <authorList>
            <person name="Mayilraj S."/>
        </authorList>
    </citation>
    <scope>NUCLEOTIDE SEQUENCE [LARGE SCALE GENOMIC DNA]</scope>
    <source>
        <strain evidence="1 2">GDSW-R2A3</strain>
    </source>
</reference>
<dbReference type="OrthoDB" id="2991597at2"/>
<dbReference type="AlphaFoldDB" id="A0A235FCM5"/>
<sequence>MHFQGMGPQDQYYDEQYSYNYNPNHIKQLLKLCKKHRNQHVTVHLLSGKVYDGFLEFSDEQNIFVALPLVEAEQQNEVRNTDGVTSYNLERYRVPLASIAAITPYMYY</sequence>
<comment type="caution">
    <text evidence="1">The sequence shown here is derived from an EMBL/GenBank/DDBJ whole genome shotgun (WGS) entry which is preliminary data.</text>
</comment>
<proteinExistence type="predicted"/>
<protein>
    <submittedName>
        <fullName evidence="1">Uncharacterized protein</fullName>
    </submittedName>
</protein>
<keyword evidence="2" id="KW-1185">Reference proteome</keyword>
<evidence type="ECO:0000313" key="1">
    <source>
        <dbReference type="EMBL" id="OYD59088.1"/>
    </source>
</evidence>
<organism evidence="1 2">
    <name type="scientific">Fictibacillus aquaticus</name>
    <dbReference type="NCBI Taxonomy" id="2021314"/>
    <lineage>
        <taxon>Bacteria</taxon>
        <taxon>Bacillati</taxon>
        <taxon>Bacillota</taxon>
        <taxon>Bacilli</taxon>
        <taxon>Bacillales</taxon>
        <taxon>Fictibacillaceae</taxon>
        <taxon>Fictibacillus</taxon>
    </lineage>
</organism>
<dbReference type="Proteomes" id="UP000215059">
    <property type="component" value="Unassembled WGS sequence"/>
</dbReference>
<dbReference type="RefSeq" id="WP_094251048.1">
    <property type="nucleotide sequence ID" value="NZ_JBHLXL010000001.1"/>
</dbReference>
<gene>
    <name evidence="1" type="ORF">CGZ90_04075</name>
</gene>
<name>A0A235FCM5_9BACL</name>
<dbReference type="EMBL" id="NOII01000001">
    <property type="protein sequence ID" value="OYD59088.1"/>
    <property type="molecule type" value="Genomic_DNA"/>
</dbReference>
<accession>A0A235FCM5</accession>
<evidence type="ECO:0000313" key="2">
    <source>
        <dbReference type="Proteomes" id="UP000215059"/>
    </source>
</evidence>